<evidence type="ECO:0000256" key="2">
    <source>
        <dbReference type="SAM" id="MobiDB-lite"/>
    </source>
</evidence>
<dbReference type="InterPro" id="IPR021858">
    <property type="entry name" value="Fun_TF"/>
</dbReference>
<keyword evidence="1" id="KW-0539">Nucleus</keyword>
<dbReference type="PROSITE" id="PS50048">
    <property type="entry name" value="ZN2_CY6_FUNGAL_2"/>
    <property type="match status" value="1"/>
</dbReference>
<comment type="caution">
    <text evidence="4">The sequence shown here is derived from an EMBL/GenBank/DDBJ whole genome shotgun (WGS) entry which is preliminary data.</text>
</comment>
<feature type="region of interest" description="Disordered" evidence="2">
    <location>
        <begin position="44"/>
        <end position="92"/>
    </location>
</feature>
<organism evidence="4 5">
    <name type="scientific">Patellaria atrata CBS 101060</name>
    <dbReference type="NCBI Taxonomy" id="1346257"/>
    <lineage>
        <taxon>Eukaryota</taxon>
        <taxon>Fungi</taxon>
        <taxon>Dikarya</taxon>
        <taxon>Ascomycota</taxon>
        <taxon>Pezizomycotina</taxon>
        <taxon>Dothideomycetes</taxon>
        <taxon>Dothideomycetes incertae sedis</taxon>
        <taxon>Patellariales</taxon>
        <taxon>Patellariaceae</taxon>
        <taxon>Patellaria</taxon>
    </lineage>
</organism>
<dbReference type="GO" id="GO:0001228">
    <property type="term" value="F:DNA-binding transcription activator activity, RNA polymerase II-specific"/>
    <property type="evidence" value="ECO:0007669"/>
    <property type="project" value="TreeGrafter"/>
</dbReference>
<feature type="compositionally biased region" description="Polar residues" evidence="2">
    <location>
        <begin position="68"/>
        <end position="91"/>
    </location>
</feature>
<feature type="domain" description="Zn(2)-C6 fungal-type" evidence="3">
    <location>
        <begin position="13"/>
        <end position="43"/>
    </location>
</feature>
<name>A0A9P4S6P2_9PEZI</name>
<evidence type="ECO:0000313" key="4">
    <source>
        <dbReference type="EMBL" id="KAF2836935.1"/>
    </source>
</evidence>
<dbReference type="InterPro" id="IPR036864">
    <property type="entry name" value="Zn2-C6_fun-type_DNA-bd_sf"/>
</dbReference>
<dbReference type="InterPro" id="IPR053157">
    <property type="entry name" value="Sterol_Uptake_Regulator"/>
</dbReference>
<dbReference type="PANTHER" id="PTHR47784">
    <property type="entry name" value="STEROL UPTAKE CONTROL PROTEIN 2"/>
    <property type="match status" value="1"/>
</dbReference>
<reference evidence="4" key="1">
    <citation type="journal article" date="2020" name="Stud. Mycol.">
        <title>101 Dothideomycetes genomes: a test case for predicting lifestyles and emergence of pathogens.</title>
        <authorList>
            <person name="Haridas S."/>
            <person name="Albert R."/>
            <person name="Binder M."/>
            <person name="Bloem J."/>
            <person name="Labutti K."/>
            <person name="Salamov A."/>
            <person name="Andreopoulos B."/>
            <person name="Baker S."/>
            <person name="Barry K."/>
            <person name="Bills G."/>
            <person name="Bluhm B."/>
            <person name="Cannon C."/>
            <person name="Castanera R."/>
            <person name="Culley D."/>
            <person name="Daum C."/>
            <person name="Ezra D."/>
            <person name="Gonzalez J."/>
            <person name="Henrissat B."/>
            <person name="Kuo A."/>
            <person name="Liang C."/>
            <person name="Lipzen A."/>
            <person name="Lutzoni F."/>
            <person name="Magnuson J."/>
            <person name="Mondo S."/>
            <person name="Nolan M."/>
            <person name="Ohm R."/>
            <person name="Pangilinan J."/>
            <person name="Park H.-J."/>
            <person name="Ramirez L."/>
            <person name="Alfaro M."/>
            <person name="Sun H."/>
            <person name="Tritt A."/>
            <person name="Yoshinaga Y."/>
            <person name="Zwiers L.-H."/>
            <person name="Turgeon B."/>
            <person name="Goodwin S."/>
            <person name="Spatafora J."/>
            <person name="Crous P."/>
            <person name="Grigoriev I."/>
        </authorList>
    </citation>
    <scope>NUCLEOTIDE SEQUENCE</scope>
    <source>
        <strain evidence="4">CBS 101060</strain>
    </source>
</reference>
<proteinExistence type="predicted"/>
<dbReference type="Pfam" id="PF11951">
    <property type="entry name" value="Fungal_trans_2"/>
    <property type="match status" value="1"/>
</dbReference>
<sequence>MATRKPHTKSRNGCLQCKARHVKCDETKPGCLNCDDYNVPCEYPTSKKNRQDSPREYVSPYPPLKPATINSSSDVLMENTSSSRGSSTTPHVPQIENLADLKLLHHYTTSVARSLAANNSTLIPVWQDYMVQLAFEHHFLLHGILAIAALHLSRIHPLQSADYLFQASKHQDAGLSEFRNIVLNFSPDLREPVFCFSSMLIPYSYGLPFDDGDNPERSLDNIIHCLSLIRGVGPLIGPYWPELKQSELYKLVPQDIVNIDWAAVDETEMAKSDDTPPLQRLYEATKTIKDPEVAEAYTSAIRNLHGAFIRFPQYPSHSALSILKIWPVRLSPEFMELLGNKHPEALVILAYFSVLLGRCRWYWFMEGWSERVVDTVEALLDDEWKDWLQWPKAELKNRHPIAPNNT</sequence>
<dbReference type="CDD" id="cd00067">
    <property type="entry name" value="GAL4"/>
    <property type="match status" value="1"/>
</dbReference>
<protein>
    <recommendedName>
        <fullName evidence="3">Zn(2)-C6 fungal-type domain-containing protein</fullName>
    </recommendedName>
</protein>
<dbReference type="PROSITE" id="PS00463">
    <property type="entry name" value="ZN2_CY6_FUNGAL_1"/>
    <property type="match status" value="1"/>
</dbReference>
<dbReference type="Proteomes" id="UP000799429">
    <property type="component" value="Unassembled WGS sequence"/>
</dbReference>
<dbReference type="GO" id="GO:0008270">
    <property type="term" value="F:zinc ion binding"/>
    <property type="evidence" value="ECO:0007669"/>
    <property type="project" value="InterPro"/>
</dbReference>
<dbReference type="Pfam" id="PF00172">
    <property type="entry name" value="Zn_clus"/>
    <property type="match status" value="1"/>
</dbReference>
<dbReference type="OrthoDB" id="5386330at2759"/>
<dbReference type="EMBL" id="MU006101">
    <property type="protein sequence ID" value="KAF2836935.1"/>
    <property type="molecule type" value="Genomic_DNA"/>
</dbReference>
<accession>A0A9P4S6P2</accession>
<dbReference type="PANTHER" id="PTHR47784:SF4">
    <property type="entry name" value="ZN(II)2CYS6 TRANSCRIPTION FACTOR (EUROFUNG)"/>
    <property type="match status" value="1"/>
</dbReference>
<gene>
    <name evidence="4" type="ORF">M501DRAFT_938740</name>
</gene>
<dbReference type="InterPro" id="IPR001138">
    <property type="entry name" value="Zn2Cys6_DnaBD"/>
</dbReference>
<evidence type="ECO:0000313" key="5">
    <source>
        <dbReference type="Proteomes" id="UP000799429"/>
    </source>
</evidence>
<dbReference type="Gene3D" id="4.10.240.10">
    <property type="entry name" value="Zn(2)-C6 fungal-type DNA-binding domain"/>
    <property type="match status" value="1"/>
</dbReference>
<keyword evidence="5" id="KW-1185">Reference proteome</keyword>
<dbReference type="AlphaFoldDB" id="A0A9P4S6P2"/>
<dbReference type="SUPFAM" id="SSF57701">
    <property type="entry name" value="Zn2/Cys6 DNA-binding domain"/>
    <property type="match status" value="1"/>
</dbReference>
<dbReference type="SMART" id="SM00066">
    <property type="entry name" value="GAL4"/>
    <property type="match status" value="1"/>
</dbReference>
<evidence type="ECO:0000259" key="3">
    <source>
        <dbReference type="PROSITE" id="PS50048"/>
    </source>
</evidence>
<evidence type="ECO:0000256" key="1">
    <source>
        <dbReference type="ARBA" id="ARBA00023242"/>
    </source>
</evidence>